<dbReference type="SUPFAM" id="SSF52058">
    <property type="entry name" value="L domain-like"/>
    <property type="match status" value="1"/>
</dbReference>
<dbReference type="Pfam" id="PF13306">
    <property type="entry name" value="LRR_5"/>
    <property type="match status" value="1"/>
</dbReference>
<evidence type="ECO:0000313" key="2">
    <source>
        <dbReference type="Proteomes" id="UP001470230"/>
    </source>
</evidence>
<dbReference type="PANTHER" id="PTHR45661:SF3">
    <property type="entry name" value="IG-LIKE DOMAIN-CONTAINING PROTEIN"/>
    <property type="match status" value="1"/>
</dbReference>
<dbReference type="InterPro" id="IPR026906">
    <property type="entry name" value="LRR_5"/>
</dbReference>
<dbReference type="InterPro" id="IPR053139">
    <property type="entry name" value="Surface_bspA-like"/>
</dbReference>
<dbReference type="InterPro" id="IPR002110">
    <property type="entry name" value="Ankyrin_rpt"/>
</dbReference>
<gene>
    <name evidence="1" type="ORF">M9Y10_035888</name>
</gene>
<organism evidence="1 2">
    <name type="scientific">Tritrichomonas musculus</name>
    <dbReference type="NCBI Taxonomy" id="1915356"/>
    <lineage>
        <taxon>Eukaryota</taxon>
        <taxon>Metamonada</taxon>
        <taxon>Parabasalia</taxon>
        <taxon>Tritrichomonadida</taxon>
        <taxon>Tritrichomonadidae</taxon>
        <taxon>Tritrichomonas</taxon>
    </lineage>
</organism>
<proteinExistence type="predicted"/>
<dbReference type="SMART" id="SM00248">
    <property type="entry name" value="ANK"/>
    <property type="match status" value="3"/>
</dbReference>
<evidence type="ECO:0000313" key="1">
    <source>
        <dbReference type="EMBL" id="KAK8837945.1"/>
    </source>
</evidence>
<dbReference type="Gene3D" id="3.80.10.10">
    <property type="entry name" value="Ribonuclease Inhibitor"/>
    <property type="match status" value="1"/>
</dbReference>
<name>A0ABR2GVH8_9EUKA</name>
<keyword evidence="2" id="KW-1185">Reference proteome</keyword>
<dbReference type="Gene3D" id="3.40.50.12480">
    <property type="match status" value="2"/>
</dbReference>
<dbReference type="PANTHER" id="PTHR45661">
    <property type="entry name" value="SURFACE ANTIGEN"/>
    <property type="match status" value="1"/>
</dbReference>
<dbReference type="Gene3D" id="1.25.40.20">
    <property type="entry name" value="Ankyrin repeat-containing domain"/>
    <property type="match status" value="1"/>
</dbReference>
<protein>
    <submittedName>
        <fullName evidence="1">Uncharacterized protein</fullName>
    </submittedName>
</protein>
<dbReference type="InterPro" id="IPR036770">
    <property type="entry name" value="Ankyrin_rpt-contain_sf"/>
</dbReference>
<dbReference type="SUPFAM" id="SSF48403">
    <property type="entry name" value="Ankyrin repeat"/>
    <property type="match status" value="1"/>
</dbReference>
<accession>A0ABR2GVH8</accession>
<reference evidence="1 2" key="1">
    <citation type="submission" date="2024-04" db="EMBL/GenBank/DDBJ databases">
        <title>Tritrichomonas musculus Genome.</title>
        <authorList>
            <person name="Alves-Ferreira E."/>
            <person name="Grigg M."/>
            <person name="Lorenzi H."/>
            <person name="Galac M."/>
        </authorList>
    </citation>
    <scope>NUCLEOTIDE SEQUENCE [LARGE SCALE GENOMIC DNA]</scope>
    <source>
        <strain evidence="1 2">EAF2021</strain>
    </source>
</reference>
<comment type="caution">
    <text evidence="1">The sequence shown here is derived from an EMBL/GenBank/DDBJ whole genome shotgun (WGS) entry which is preliminary data.</text>
</comment>
<dbReference type="InterPro" id="IPR032675">
    <property type="entry name" value="LRR_dom_sf"/>
</dbReference>
<sequence>MKTNLILDFYSELPKDFYEKRRIGENDDFVSKIIREDSIDEFISFVKKEDYSLESKIINSVYETNSYLSKVIQISLIEYAAYFGSTQIFKYLYQNGVKLDEQLWLYAIHGDDPEIIHILEEEKPIKLQEIHIKECIKCHHNHILNYMMTNYSDKENDYENIDCKQNYRRNIVRHCFHYYNFCFLPDKINNQADFLYACQYDHFSIARYMLNTFKIDINETTKDNSYWKTYHSPLINAARKDNQDIIELLMSVEGIEIGDKCFLRCRNLTEINISSNVTSIGTAAFNGCILLAKVTMASSVTSIGECAFYGCSSLKEISLSSSLKSIENETFSRCKSLKEIVIPPSVTSIGKGAFEECTSLAEVTIPPSVASIGEYAFMKCHSLKEITIPPSVISIGQLAFEDCDSLEKVTIPSEFKNKINKIGLYNVKVIYT</sequence>
<dbReference type="Proteomes" id="UP001470230">
    <property type="component" value="Unassembled WGS sequence"/>
</dbReference>
<dbReference type="EMBL" id="JAPFFF010000057">
    <property type="protein sequence ID" value="KAK8837945.1"/>
    <property type="molecule type" value="Genomic_DNA"/>
</dbReference>